<evidence type="ECO:0000259" key="3">
    <source>
        <dbReference type="PROSITE" id="PS50879"/>
    </source>
</evidence>
<evidence type="ECO:0000313" key="4">
    <source>
        <dbReference type="EMBL" id="QRW18513.1"/>
    </source>
</evidence>
<keyword evidence="4" id="KW-0808">Transferase</keyword>
<feature type="region of interest" description="Disordered" evidence="1">
    <location>
        <begin position="345"/>
        <end position="416"/>
    </location>
</feature>
<dbReference type="PANTHER" id="PTHR33481:SF1">
    <property type="entry name" value="ENDONUCLEASE_EXONUCLEASE_PHOSPHATASE DOMAIN-CONTAINING PROTEIN-RELATED"/>
    <property type="match status" value="1"/>
</dbReference>
<dbReference type="InterPro" id="IPR005135">
    <property type="entry name" value="Endo/exonuclease/phosphatase"/>
</dbReference>
<dbReference type="Gene3D" id="3.30.420.10">
    <property type="entry name" value="Ribonuclease H-like superfamily/Ribonuclease H"/>
    <property type="match status" value="1"/>
</dbReference>
<proteinExistence type="predicted"/>
<dbReference type="SUPFAM" id="SSF56672">
    <property type="entry name" value="DNA/RNA polymerases"/>
    <property type="match status" value="1"/>
</dbReference>
<gene>
    <name evidence="4" type="ORF">RhiXN_03437</name>
</gene>
<feature type="compositionally biased region" description="Polar residues" evidence="1">
    <location>
        <begin position="1"/>
        <end position="10"/>
    </location>
</feature>
<dbReference type="InterPro" id="IPR012337">
    <property type="entry name" value="RNaseH-like_sf"/>
</dbReference>
<evidence type="ECO:0000259" key="2">
    <source>
        <dbReference type="PROSITE" id="PS50878"/>
    </source>
</evidence>
<dbReference type="EMBL" id="CP059660">
    <property type="protein sequence ID" value="QRW18513.1"/>
    <property type="molecule type" value="Genomic_DNA"/>
</dbReference>
<dbReference type="SUPFAM" id="SSF56219">
    <property type="entry name" value="DNase I-like"/>
    <property type="match status" value="1"/>
</dbReference>
<dbReference type="InterPro" id="IPR036397">
    <property type="entry name" value="RNaseH_sf"/>
</dbReference>
<feature type="compositionally biased region" description="Pro residues" evidence="1">
    <location>
        <begin position="351"/>
        <end position="363"/>
    </location>
</feature>
<feature type="region of interest" description="Disordered" evidence="1">
    <location>
        <begin position="1"/>
        <end position="20"/>
    </location>
</feature>
<sequence>MSVDTGQFSDPISDFSDLPSISTRASNVIRRYTSSFSINSKKSKNNDGSTSISATSSPPDLKRKSSLPSIKTAHYTHMVPDSQVSIECASTCAFVADAGMDDDSDENSSNRSSLSSRGISRTSTPSHRGQDDNSDRSHTPTQNFFPREAKALPDPEMCTQQILDEDEKIQGLNSFNDVHLDLTKMFNSDNQCVGNWVNSTPNLLRDILETFRVNMQSIGNISLGMSRARDNMCFEMSKICNEFADLYMQVINDNNPQIEQHGQDKNPTLSNTEMEVDGGDLCYNRGYETSHTNLESTPTHGHSWADMPQYPPAEYYNTHNQDLLQVIISVANDIKSIKSRMDRIENQTNRTPPPKPKPQPTQPHPKGNAAPPNANPNPTAPPKKKTMAQVLMEGPKDKTGESQPSNTAPPPVSISKGTEASAVRFIFRFSHGAPDDTKKRLTPLEVSRRLKGVFNDRMGLNQCRVLESKWNLRGNLILIFPAHSNPSAISQMEPQIRNALGLRTGCAFTRDTKWSKVIIAGVPTGFSESGDDQVITKNELMDEVRKHKSTEKLTITQVPDWTIRPEDIKSSYGSIAFAFEDPDGLGATNQFFNPATAVPRTATSKPTATGNLGVRDVDTAILPNNTTINANYATTRLERKGPHALTQLDLDVIQLNVAGCHLRVHSMLNDKSYQAASILMIQDPWWGRIGYDKSIDPKSINIYGTTSSPFWMCFSPPGISGPKGPGVSIYVRRDIPDLHARYSDTLPPHPDVLAIDVIYKGSRTTLVNAYLHGDSERYDESLNHLICHPYPTSHPIIIAGDFNAHHPNWALEGSKWVNNLPNPSARLLDNWASENDFHVLNDLTVPTRNGKKGQADSIIDLTLLNSIAVDAFVDFDWTCEAEGAMGSDHNIISWAIGAHDQTDAATHPKPPPTFTIDPELEEEWTNAFVAHLSNENLPSQPKTPSELDSMAVGILQAMANATEDSMPKKKQGAKSRRSPWWNSECSKALRDLKHPPDNRSRDARRACLRGAIRRARKSHADQVCKAASIGNVFRFTNWYKGKRRAPLPPIRFGGGLVTVPQQKAIALTDKFFPKATSSRVSLEPLGIPQAPERPWHNITKEEIETALASSSNTSSPGAFGTNYRLLKWAFSVRPNPILNLYNGCLTLGYHPSCLRNAVIAVIPKPNRSNMSDPKSYRPISLLETLSKCLEKVVTRRLIFEAGKFDLIPHSQFGGRDMTSCADAGLCLTHDTRTQWALGNHVSLLTMDVSGYFNNVDHARLIFTLKRLGYAHEICQWIQSYLLERTAQPKIDETLCDPINLPAVGIPQGSPLSPILSSIYSIPLLRAIQDPQALTYAYVDDFSILAFSDSHASNTTILQNIANTANNTLRALGLEFELPKSDLIHFTSRKQQPSNAQITLTHDLGTSVITPKVVVRWLGFYLDQKLNFKEHVRYMANKANAILAGLRMLADTVKGMSMRHARILFIACVRPILTYGSLIWFHGNNQKTMIDPIQKAQNMGIRWLTGAFKTSPTDALHHLASIPPIHIYLQRLNTNAATKLRALPRHAEISRRLPKAWDSHDPTLPHPPEPKRRQTAVPSPIVRLAALSHPESEFQTPYLNPPWVPENPFPGRLQFAFPPAGSPKDRRAKIAENANRLIDALAHEGTLIGFSDGSKEVRSGVRKVGVGYSIVWKKEEVAKFSGGIGPRADIFDAEMLALALIVRRCTRFAKSHNILRIHIFSDNLAAVRIINKCSPHAAQYASILFRKEAHTFLQGNARRSIVVQWIPGHSKIEGNERADKLANAGLDSRPTPFFNRTATWAKCRATQRAAKSWGRLWAEHPHSKTVQKHIPRPPALKLHPIFQNPSIPRSVSSRLIHVMTGHGCFGEYKARMPFINGSAKCQCGDPNQTIPHLLFHCPLAEDSRKLLFEAAPDLNPATLFGTPKGLEAVAKFIYHSGIGLYK</sequence>
<dbReference type="GO" id="GO:0004523">
    <property type="term" value="F:RNA-DNA hybrid ribonuclease activity"/>
    <property type="evidence" value="ECO:0007669"/>
    <property type="project" value="InterPro"/>
</dbReference>
<feature type="region of interest" description="Disordered" evidence="1">
    <location>
        <begin position="1554"/>
        <end position="1575"/>
    </location>
</feature>
<dbReference type="CDD" id="cd01650">
    <property type="entry name" value="RT_nLTR_like"/>
    <property type="match status" value="1"/>
</dbReference>
<dbReference type="GO" id="GO:0003676">
    <property type="term" value="F:nucleic acid binding"/>
    <property type="evidence" value="ECO:0007669"/>
    <property type="project" value="InterPro"/>
</dbReference>
<feature type="region of interest" description="Disordered" evidence="1">
    <location>
        <begin position="99"/>
        <end position="151"/>
    </location>
</feature>
<organism evidence="4 5">
    <name type="scientific">Rhizoctonia solani</name>
    <dbReference type="NCBI Taxonomy" id="456999"/>
    <lineage>
        <taxon>Eukaryota</taxon>
        <taxon>Fungi</taxon>
        <taxon>Dikarya</taxon>
        <taxon>Basidiomycota</taxon>
        <taxon>Agaricomycotina</taxon>
        <taxon>Agaricomycetes</taxon>
        <taxon>Cantharellales</taxon>
        <taxon>Ceratobasidiaceae</taxon>
        <taxon>Rhizoctonia</taxon>
    </lineage>
</organism>
<dbReference type="InterPro" id="IPR036691">
    <property type="entry name" value="Endo/exonu/phosph_ase_sf"/>
</dbReference>
<dbReference type="Pfam" id="PF14529">
    <property type="entry name" value="Exo_endo_phos_2"/>
    <property type="match status" value="1"/>
</dbReference>
<protein>
    <submittedName>
        <fullName evidence="4">Reverse transcriptase from mobile element jockey protein</fullName>
    </submittedName>
</protein>
<feature type="region of interest" description="Disordered" evidence="1">
    <location>
        <begin position="35"/>
        <end position="65"/>
    </location>
</feature>
<keyword evidence="4" id="KW-0548">Nucleotidyltransferase</keyword>
<dbReference type="SUPFAM" id="SSF53098">
    <property type="entry name" value="Ribonuclease H-like"/>
    <property type="match status" value="1"/>
</dbReference>
<dbReference type="RefSeq" id="XP_043178750.1">
    <property type="nucleotide sequence ID" value="XM_043323254.1"/>
</dbReference>
<dbReference type="Gene3D" id="3.60.10.10">
    <property type="entry name" value="Endonuclease/exonuclease/phosphatase"/>
    <property type="match status" value="1"/>
</dbReference>
<feature type="domain" description="RNase H type-1" evidence="3">
    <location>
        <begin position="1642"/>
        <end position="1786"/>
    </location>
</feature>
<feature type="compositionally biased region" description="Low complexity" evidence="1">
    <location>
        <begin position="107"/>
        <end position="123"/>
    </location>
</feature>
<dbReference type="PANTHER" id="PTHR33481">
    <property type="entry name" value="REVERSE TRANSCRIPTASE"/>
    <property type="match status" value="1"/>
</dbReference>
<dbReference type="InterPro" id="IPR043502">
    <property type="entry name" value="DNA/RNA_pol_sf"/>
</dbReference>
<dbReference type="PROSITE" id="PS50879">
    <property type="entry name" value="RNASE_H_1"/>
    <property type="match status" value="1"/>
</dbReference>
<evidence type="ECO:0000256" key="1">
    <source>
        <dbReference type="SAM" id="MobiDB-lite"/>
    </source>
</evidence>
<name>A0A8H8NTJ6_9AGAM</name>
<dbReference type="InterPro" id="IPR000477">
    <property type="entry name" value="RT_dom"/>
</dbReference>
<feature type="domain" description="Reverse transcriptase" evidence="2">
    <location>
        <begin position="1143"/>
        <end position="1421"/>
    </location>
</feature>
<dbReference type="Pfam" id="PF00075">
    <property type="entry name" value="RNase_H"/>
    <property type="match status" value="1"/>
</dbReference>
<feature type="compositionally biased region" description="Low complexity" evidence="1">
    <location>
        <begin position="35"/>
        <end position="51"/>
    </location>
</feature>
<dbReference type="KEGG" id="rsx:RhiXN_03437"/>
<dbReference type="CDD" id="cd09276">
    <property type="entry name" value="Rnase_HI_RT_non_LTR"/>
    <property type="match status" value="1"/>
</dbReference>
<feature type="compositionally biased region" description="Basic and acidic residues" evidence="1">
    <location>
        <begin position="1554"/>
        <end position="1571"/>
    </location>
</feature>
<dbReference type="Proteomes" id="UP000650533">
    <property type="component" value="Chromosome 3"/>
</dbReference>
<dbReference type="GO" id="GO:0003964">
    <property type="term" value="F:RNA-directed DNA polymerase activity"/>
    <property type="evidence" value="ECO:0007669"/>
    <property type="project" value="UniProtKB-KW"/>
</dbReference>
<keyword evidence="4" id="KW-0695">RNA-directed DNA polymerase</keyword>
<dbReference type="GeneID" id="67025717"/>
<evidence type="ECO:0000313" key="5">
    <source>
        <dbReference type="Proteomes" id="UP000650533"/>
    </source>
</evidence>
<reference evidence="4" key="1">
    <citation type="submission" date="2020-05" db="EMBL/GenBank/DDBJ databases">
        <title>Evolutionary and genomic comparisons of hybrid uninucleate and nonhybrid Rhizoctonia fungi.</title>
        <authorList>
            <person name="Li C."/>
            <person name="Chen X."/>
        </authorList>
    </citation>
    <scope>NUCLEOTIDE SEQUENCE</scope>
    <source>
        <strain evidence="4">AG-1 IA</strain>
    </source>
</reference>
<dbReference type="InterPro" id="IPR002156">
    <property type="entry name" value="RNaseH_domain"/>
</dbReference>
<dbReference type="PROSITE" id="PS50878">
    <property type="entry name" value="RT_POL"/>
    <property type="match status" value="1"/>
</dbReference>
<accession>A0A8H8NTJ6</accession>
<feature type="compositionally biased region" description="Basic and acidic residues" evidence="1">
    <location>
        <begin position="128"/>
        <end position="138"/>
    </location>
</feature>
<dbReference type="Pfam" id="PF00078">
    <property type="entry name" value="RVT_1"/>
    <property type="match status" value="1"/>
</dbReference>